<keyword evidence="1" id="KW-1133">Transmembrane helix</keyword>
<keyword evidence="1" id="KW-0812">Transmembrane</keyword>
<feature type="transmembrane region" description="Helical" evidence="1">
    <location>
        <begin position="94"/>
        <end position="112"/>
    </location>
</feature>
<dbReference type="EMBL" id="JBHSJC010000003">
    <property type="protein sequence ID" value="MFC4830661.1"/>
    <property type="molecule type" value="Genomic_DNA"/>
</dbReference>
<evidence type="ECO:0000256" key="1">
    <source>
        <dbReference type="SAM" id="Phobius"/>
    </source>
</evidence>
<reference evidence="3" key="1">
    <citation type="journal article" date="2019" name="Int. J. Syst. Evol. Microbiol.">
        <title>The Global Catalogue of Microorganisms (GCM) 10K type strain sequencing project: providing services to taxonomists for standard genome sequencing and annotation.</title>
        <authorList>
            <consortium name="The Broad Institute Genomics Platform"/>
            <consortium name="The Broad Institute Genome Sequencing Center for Infectious Disease"/>
            <person name="Wu L."/>
            <person name="Ma J."/>
        </authorList>
    </citation>
    <scope>NUCLEOTIDE SEQUENCE [LARGE SCALE GENOMIC DNA]</scope>
    <source>
        <strain evidence="3">CGMCC 1.12192</strain>
    </source>
</reference>
<dbReference type="Proteomes" id="UP001595960">
    <property type="component" value="Unassembled WGS sequence"/>
</dbReference>
<proteinExistence type="predicted"/>
<feature type="transmembrane region" description="Helical" evidence="1">
    <location>
        <begin position="118"/>
        <end position="138"/>
    </location>
</feature>
<organism evidence="2 3">
    <name type="scientific">Agromyces aurantiacus</name>
    <dbReference type="NCBI Taxonomy" id="165814"/>
    <lineage>
        <taxon>Bacteria</taxon>
        <taxon>Bacillati</taxon>
        <taxon>Actinomycetota</taxon>
        <taxon>Actinomycetes</taxon>
        <taxon>Micrococcales</taxon>
        <taxon>Microbacteriaceae</taxon>
        <taxon>Agromyces</taxon>
    </lineage>
</organism>
<evidence type="ECO:0000313" key="2">
    <source>
        <dbReference type="EMBL" id="MFC4830661.1"/>
    </source>
</evidence>
<comment type="caution">
    <text evidence="2">The sequence shown here is derived from an EMBL/GenBank/DDBJ whole genome shotgun (WGS) entry which is preliminary data.</text>
</comment>
<name>A0ABV9RBK1_9MICO</name>
<accession>A0ABV9RBK1</accession>
<keyword evidence="3" id="KW-1185">Reference proteome</keyword>
<protein>
    <submittedName>
        <fullName evidence="2">Uncharacterized protein</fullName>
    </submittedName>
</protein>
<gene>
    <name evidence="2" type="ORF">ACFPER_17840</name>
</gene>
<feature type="transmembrane region" description="Helical" evidence="1">
    <location>
        <begin position="15"/>
        <end position="35"/>
    </location>
</feature>
<keyword evidence="1" id="KW-0472">Membrane</keyword>
<evidence type="ECO:0000313" key="3">
    <source>
        <dbReference type="Proteomes" id="UP001595960"/>
    </source>
</evidence>
<sequence>MLLALEAGTATVSEIVVPILVTVLTVAGALVAPRLNASADDLKRAEQLTGVLDGMADSPERELVRQVRDDQATAWALRASAPPFPRLRAAGLSAYYAGVVALIAGPVVLVLAPGYQWWFWAWYLAGTVLLVVGALLAHRRSMRRREWMSAERRRRGLRPPVDARLFRAVANEPERRRYIETFDTDWRREAGDAAADAGGSAGDGTS</sequence>
<dbReference type="RefSeq" id="WP_204395163.1">
    <property type="nucleotide sequence ID" value="NZ_JAFBBW010000001.1"/>
</dbReference>